<protein>
    <submittedName>
        <fullName evidence="7">ABC transporter ATP-binding protein</fullName>
    </submittedName>
</protein>
<dbReference type="PROSITE" id="PS50893">
    <property type="entry name" value="ABC_TRANSPORTER_2"/>
    <property type="match status" value="1"/>
</dbReference>
<feature type="domain" description="ABC transporter" evidence="6">
    <location>
        <begin position="6"/>
        <end position="237"/>
    </location>
</feature>
<dbReference type="InterPro" id="IPR027417">
    <property type="entry name" value="P-loop_NTPase"/>
</dbReference>
<reference evidence="7 8" key="1">
    <citation type="journal article" date="2015" name="Int. J. Syst. Evol. Microbiol.">
        <title>Amycolatopsis rhabdoformis sp. nov., an actinomycete isolated from a tropical forest soil.</title>
        <authorList>
            <person name="Souza W.R."/>
            <person name="Silva R.E."/>
            <person name="Goodfellow M."/>
            <person name="Busarakam K."/>
            <person name="Figueiro F.S."/>
            <person name="Ferreira D."/>
            <person name="Rodrigues-Filho E."/>
            <person name="Moraes L.A.B."/>
            <person name="Zucchi T.D."/>
        </authorList>
    </citation>
    <scope>NUCLEOTIDE SEQUENCE [LARGE SCALE GENOMIC DNA]</scope>
    <source>
        <strain evidence="7 8">NCIMB 14900</strain>
    </source>
</reference>
<dbReference type="PANTHER" id="PTHR43820:SF4">
    <property type="entry name" value="HIGH-AFFINITY BRANCHED-CHAIN AMINO ACID TRANSPORT ATP-BINDING PROTEIN LIVF"/>
    <property type="match status" value="1"/>
</dbReference>
<sequence>MNDRLLEVRGLGSGYGDLRVLRDVSLTVRAGAVTVVLGRNGAGKTTLLSTIAGLLRPFSGSVVFRGSDITKTSPPERARRGIALVQENKRVFKRRTVEQNLQLGGYSMPRRKAAEAVSGAYDRFPVLGEKRAQRAGELSGGQQQMLAIAQALMPGPALLMLDEPSAGLAPVIVDDVLATVTALKKEGLGILLVEQLVDKAMSVADDVVVVEHGRMQHLPGTGRGADRDHVRAIYLGSTTAALRQ</sequence>
<evidence type="ECO:0000256" key="1">
    <source>
        <dbReference type="ARBA" id="ARBA00005417"/>
    </source>
</evidence>
<evidence type="ECO:0000256" key="3">
    <source>
        <dbReference type="ARBA" id="ARBA00022741"/>
    </source>
</evidence>
<keyword evidence="5" id="KW-0029">Amino-acid transport</keyword>
<dbReference type="Proteomes" id="UP001330812">
    <property type="component" value="Chromosome"/>
</dbReference>
<dbReference type="InterPro" id="IPR003593">
    <property type="entry name" value="AAA+_ATPase"/>
</dbReference>
<comment type="similarity">
    <text evidence="1">Belongs to the ABC transporter superfamily.</text>
</comment>
<dbReference type="Gene3D" id="3.40.50.300">
    <property type="entry name" value="P-loop containing nucleotide triphosphate hydrolases"/>
    <property type="match status" value="1"/>
</dbReference>
<keyword evidence="3" id="KW-0547">Nucleotide-binding</keyword>
<dbReference type="Pfam" id="PF00005">
    <property type="entry name" value="ABC_tran"/>
    <property type="match status" value="1"/>
</dbReference>
<dbReference type="PROSITE" id="PS00211">
    <property type="entry name" value="ABC_TRANSPORTER_1"/>
    <property type="match status" value="1"/>
</dbReference>
<keyword evidence="4 7" id="KW-0067">ATP-binding</keyword>
<gene>
    <name evidence="7" type="ORF">VSH64_08925</name>
</gene>
<evidence type="ECO:0000256" key="5">
    <source>
        <dbReference type="ARBA" id="ARBA00022970"/>
    </source>
</evidence>
<proteinExistence type="inferred from homology"/>
<dbReference type="SUPFAM" id="SSF52540">
    <property type="entry name" value="P-loop containing nucleoside triphosphate hydrolases"/>
    <property type="match status" value="1"/>
</dbReference>
<dbReference type="CDD" id="cd03224">
    <property type="entry name" value="ABC_TM1139_LivF_branched"/>
    <property type="match status" value="1"/>
</dbReference>
<dbReference type="InterPro" id="IPR003439">
    <property type="entry name" value="ABC_transporter-like_ATP-bd"/>
</dbReference>
<evidence type="ECO:0000256" key="4">
    <source>
        <dbReference type="ARBA" id="ARBA00022840"/>
    </source>
</evidence>
<dbReference type="InterPro" id="IPR017871">
    <property type="entry name" value="ABC_transporter-like_CS"/>
</dbReference>
<dbReference type="EMBL" id="CP142149">
    <property type="protein sequence ID" value="WSE32230.1"/>
    <property type="molecule type" value="Genomic_DNA"/>
</dbReference>
<keyword evidence="8" id="KW-1185">Reference proteome</keyword>
<dbReference type="InterPro" id="IPR052156">
    <property type="entry name" value="BCAA_Transport_ATP-bd_LivF"/>
</dbReference>
<evidence type="ECO:0000313" key="8">
    <source>
        <dbReference type="Proteomes" id="UP001330812"/>
    </source>
</evidence>
<dbReference type="GO" id="GO:0005524">
    <property type="term" value="F:ATP binding"/>
    <property type="evidence" value="ECO:0007669"/>
    <property type="project" value="UniProtKB-KW"/>
</dbReference>
<evidence type="ECO:0000256" key="2">
    <source>
        <dbReference type="ARBA" id="ARBA00022448"/>
    </source>
</evidence>
<dbReference type="PANTHER" id="PTHR43820">
    <property type="entry name" value="HIGH-AFFINITY BRANCHED-CHAIN AMINO ACID TRANSPORT ATP-BINDING PROTEIN LIVF"/>
    <property type="match status" value="1"/>
</dbReference>
<evidence type="ECO:0000259" key="6">
    <source>
        <dbReference type="PROSITE" id="PS50893"/>
    </source>
</evidence>
<accession>A0ABZ1IFJ1</accession>
<keyword evidence="2" id="KW-0813">Transport</keyword>
<dbReference type="SMART" id="SM00382">
    <property type="entry name" value="AAA"/>
    <property type="match status" value="1"/>
</dbReference>
<dbReference type="RefSeq" id="WP_326835038.1">
    <property type="nucleotide sequence ID" value="NZ_CP142149.1"/>
</dbReference>
<name>A0ABZ1IFJ1_9PSEU</name>
<organism evidence="7 8">
    <name type="scientific">Amycolatopsis rhabdoformis</name>
    <dbReference type="NCBI Taxonomy" id="1448059"/>
    <lineage>
        <taxon>Bacteria</taxon>
        <taxon>Bacillati</taxon>
        <taxon>Actinomycetota</taxon>
        <taxon>Actinomycetes</taxon>
        <taxon>Pseudonocardiales</taxon>
        <taxon>Pseudonocardiaceae</taxon>
        <taxon>Amycolatopsis</taxon>
    </lineage>
</organism>
<evidence type="ECO:0000313" key="7">
    <source>
        <dbReference type="EMBL" id="WSE32230.1"/>
    </source>
</evidence>